<name>A0A1X7M6S3_9BURK</name>
<feature type="domain" description="Transposase IS204/IS1001/IS1096/IS1165 DDE" evidence="1">
    <location>
        <begin position="155"/>
        <end position="340"/>
    </location>
</feature>
<dbReference type="NCBIfam" id="NF033550">
    <property type="entry name" value="transpos_ISL3"/>
    <property type="match status" value="1"/>
</dbReference>
<dbReference type="InterPro" id="IPR032877">
    <property type="entry name" value="Transposase_HTH"/>
</dbReference>
<dbReference type="PANTHER" id="PTHR33498:SF1">
    <property type="entry name" value="TRANSPOSASE FOR INSERTION SEQUENCE ELEMENT IS1557"/>
    <property type="match status" value="1"/>
</dbReference>
<accession>A0A1X7M6S3</accession>
<proteinExistence type="predicted"/>
<dbReference type="Pfam" id="PF01610">
    <property type="entry name" value="DDE_Tnp_ISL3"/>
    <property type="match status" value="1"/>
</dbReference>
<gene>
    <name evidence="3" type="ORF">SAMN06265784_11952</name>
</gene>
<dbReference type="Proteomes" id="UP000193228">
    <property type="component" value="Unassembled WGS sequence"/>
</dbReference>
<dbReference type="STRING" id="1515439.SAMN06265784_11952"/>
<protein>
    <submittedName>
        <fullName evidence="3">Helix-turn-helix domain of transposase family ISL3</fullName>
    </submittedName>
</protein>
<dbReference type="AlphaFoldDB" id="A0A1X7M6S3"/>
<evidence type="ECO:0000259" key="2">
    <source>
        <dbReference type="Pfam" id="PF13542"/>
    </source>
</evidence>
<sequence length="341" mass="38337">MTNQLFESALGMTAPWCVQAVDFDAAQRQPTIAVDFVAGTRFSYAGVAGEHPVHDTQIKRLRHLNFFQHECILEVRVPRVRLPDGSVRLVEPDWVGQLSGFTLLFEALVLMLVQQMPFAAVARAVNLSWHRVHAICSRYVELALAAADLSEVTAVAIDETSYRRGHEYLTLVADMQARRVMFVTTGKDASTIERFAAYLGKHGGTSKQIGSVSIDMSPAFIKGVNEHLPDARLNFDKFHVVVHASKALDTVRRQQQKVDPKLKGMRWTLLKDANRLNLAQLTDLGALVSQYTTKRTAQAWLYREQLRGILERKQINVVSAMLHQWCTNVMRSKVEPMKDAA</sequence>
<evidence type="ECO:0000259" key="1">
    <source>
        <dbReference type="Pfam" id="PF01610"/>
    </source>
</evidence>
<dbReference type="PANTHER" id="PTHR33498">
    <property type="entry name" value="TRANSPOSASE FOR INSERTION SEQUENCE ELEMENT IS1557"/>
    <property type="match status" value="1"/>
</dbReference>
<dbReference type="Pfam" id="PF13542">
    <property type="entry name" value="HTH_Tnp_ISL3"/>
    <property type="match status" value="1"/>
</dbReference>
<dbReference type="InterPro" id="IPR002560">
    <property type="entry name" value="Transposase_DDE"/>
</dbReference>
<reference evidence="4" key="1">
    <citation type="submission" date="2017-04" db="EMBL/GenBank/DDBJ databases">
        <authorList>
            <person name="Varghese N."/>
            <person name="Submissions S."/>
        </authorList>
    </citation>
    <scope>NUCLEOTIDE SEQUENCE [LARGE SCALE GENOMIC DNA]</scope>
    <source>
        <strain evidence="4">LMG 29540</strain>
    </source>
</reference>
<feature type="domain" description="Transposase IS204/IS1001/IS1096/IS1165 helix-turn-helix" evidence="2">
    <location>
        <begin position="92"/>
        <end position="140"/>
    </location>
</feature>
<organism evidence="3 4">
    <name type="scientific">Paraburkholderia susongensis</name>
    <dbReference type="NCBI Taxonomy" id="1515439"/>
    <lineage>
        <taxon>Bacteria</taxon>
        <taxon>Pseudomonadati</taxon>
        <taxon>Pseudomonadota</taxon>
        <taxon>Betaproteobacteria</taxon>
        <taxon>Burkholderiales</taxon>
        <taxon>Burkholderiaceae</taxon>
        <taxon>Paraburkholderia</taxon>
    </lineage>
</organism>
<dbReference type="EMBL" id="FXAT01000019">
    <property type="protein sequence ID" value="SMG61089.1"/>
    <property type="molecule type" value="Genomic_DNA"/>
</dbReference>
<evidence type="ECO:0000313" key="4">
    <source>
        <dbReference type="Proteomes" id="UP000193228"/>
    </source>
</evidence>
<dbReference type="InterPro" id="IPR047951">
    <property type="entry name" value="Transpos_ISL3"/>
</dbReference>
<keyword evidence="4" id="KW-1185">Reference proteome</keyword>
<evidence type="ECO:0000313" key="3">
    <source>
        <dbReference type="EMBL" id="SMG61089.1"/>
    </source>
</evidence>